<dbReference type="AlphaFoldDB" id="A0AAW1DDD0"/>
<gene>
    <name evidence="1" type="ORF">O3M35_007848</name>
</gene>
<keyword evidence="2" id="KW-1185">Reference proteome</keyword>
<dbReference type="Proteomes" id="UP001461498">
    <property type="component" value="Unassembled WGS sequence"/>
</dbReference>
<evidence type="ECO:0000313" key="1">
    <source>
        <dbReference type="EMBL" id="KAK9508115.1"/>
    </source>
</evidence>
<reference evidence="1 2" key="1">
    <citation type="submission" date="2022-12" db="EMBL/GenBank/DDBJ databases">
        <title>Chromosome-level genome assembly of true bugs.</title>
        <authorList>
            <person name="Ma L."/>
            <person name="Li H."/>
        </authorList>
    </citation>
    <scope>NUCLEOTIDE SEQUENCE [LARGE SCALE GENOMIC DNA]</scope>
    <source>
        <strain evidence="1">Lab_2022b</strain>
    </source>
</reference>
<comment type="caution">
    <text evidence="1">The sequence shown here is derived from an EMBL/GenBank/DDBJ whole genome shotgun (WGS) entry which is preliminary data.</text>
</comment>
<dbReference type="EMBL" id="JAPXFL010000004">
    <property type="protein sequence ID" value="KAK9508115.1"/>
    <property type="molecule type" value="Genomic_DNA"/>
</dbReference>
<evidence type="ECO:0000313" key="2">
    <source>
        <dbReference type="Proteomes" id="UP001461498"/>
    </source>
</evidence>
<proteinExistence type="predicted"/>
<protein>
    <submittedName>
        <fullName evidence="1">Uncharacterized protein</fullName>
    </submittedName>
</protein>
<name>A0AAW1DDD0_9HEMI</name>
<accession>A0AAW1DDD0</accession>
<organism evidence="1 2">
    <name type="scientific">Rhynocoris fuscipes</name>
    <dbReference type="NCBI Taxonomy" id="488301"/>
    <lineage>
        <taxon>Eukaryota</taxon>
        <taxon>Metazoa</taxon>
        <taxon>Ecdysozoa</taxon>
        <taxon>Arthropoda</taxon>
        <taxon>Hexapoda</taxon>
        <taxon>Insecta</taxon>
        <taxon>Pterygota</taxon>
        <taxon>Neoptera</taxon>
        <taxon>Paraneoptera</taxon>
        <taxon>Hemiptera</taxon>
        <taxon>Heteroptera</taxon>
        <taxon>Panheteroptera</taxon>
        <taxon>Cimicomorpha</taxon>
        <taxon>Reduviidae</taxon>
        <taxon>Harpactorinae</taxon>
        <taxon>Harpactorini</taxon>
        <taxon>Rhynocoris</taxon>
    </lineage>
</organism>
<sequence>MPLFAFGTTLRGADYIKFPINRTSNSVANTTAHSGEFCVHHILWQLKNLLYSTLMSLNLD</sequence>